<gene>
    <name evidence="2" type="ORF">VISI1226_13773</name>
</gene>
<sequence length="155" mass="16862">MIEIKPVQVMDYEKVKNLQVSDAQLQYVGTAEELLPLLNQSVTAHGIYSGAEMVGVFLLDTGYDEDYPFADAGAIGVRGFLVDQSQQGRGIGTRTVLELSDYIKLNFPKAGSVFLTVNCKNPAAKKCYENGGFLDTQELYHGGSAGPQHIMKLAL</sequence>
<evidence type="ECO:0000313" key="2">
    <source>
        <dbReference type="EMBL" id="EGA69595.1"/>
    </source>
</evidence>
<dbReference type="PROSITE" id="PS51186">
    <property type="entry name" value="GNAT"/>
    <property type="match status" value="1"/>
</dbReference>
<dbReference type="Gene3D" id="3.40.630.30">
    <property type="match status" value="1"/>
</dbReference>
<dbReference type="Proteomes" id="UP000006228">
    <property type="component" value="Unassembled WGS sequence"/>
</dbReference>
<dbReference type="GO" id="GO:0016747">
    <property type="term" value="F:acyltransferase activity, transferring groups other than amino-acyl groups"/>
    <property type="evidence" value="ECO:0007669"/>
    <property type="project" value="InterPro"/>
</dbReference>
<dbReference type="InterPro" id="IPR000182">
    <property type="entry name" value="GNAT_dom"/>
</dbReference>
<reference evidence="2 3" key="1">
    <citation type="journal article" date="2012" name="Int. J. Syst. Evol. Microbiol.">
        <title>Vibrio caribbeanicus sp. nov., isolated from the marine sponge Scleritoderma cyanea.</title>
        <authorList>
            <person name="Hoffmann M."/>
            <person name="Monday S.R."/>
            <person name="Allard M.W."/>
            <person name="Strain E.A."/>
            <person name="Whittaker P."/>
            <person name="Naum M."/>
            <person name="McCarthy P.J."/>
            <person name="Lopez J.V."/>
            <person name="Fischer M."/>
            <person name="Brown E.W."/>
        </authorList>
    </citation>
    <scope>NUCLEOTIDE SEQUENCE [LARGE SCALE GENOMIC DNA]</scope>
    <source>
        <strain evidence="3">DSMZ 21326</strain>
    </source>
</reference>
<dbReference type="SUPFAM" id="SSF55729">
    <property type="entry name" value="Acyl-CoA N-acyltransferases (Nat)"/>
    <property type="match status" value="1"/>
</dbReference>
<dbReference type="OrthoDB" id="8304386at2"/>
<protein>
    <recommendedName>
        <fullName evidence="1">N-acetyltransferase domain-containing protein</fullName>
    </recommendedName>
</protein>
<dbReference type="EMBL" id="AEVT01000076">
    <property type="protein sequence ID" value="EGA69595.1"/>
    <property type="molecule type" value="Genomic_DNA"/>
</dbReference>
<dbReference type="InterPro" id="IPR016181">
    <property type="entry name" value="Acyl_CoA_acyltransferase"/>
</dbReference>
<evidence type="ECO:0000313" key="3">
    <source>
        <dbReference type="Proteomes" id="UP000006228"/>
    </source>
</evidence>
<evidence type="ECO:0000259" key="1">
    <source>
        <dbReference type="PROSITE" id="PS51186"/>
    </source>
</evidence>
<comment type="caution">
    <text evidence="2">The sequence shown here is derived from an EMBL/GenBank/DDBJ whole genome shotgun (WGS) entry which is preliminary data.</text>
</comment>
<organism evidence="2 3">
    <name type="scientific">Vibrio sinaloensis DSM 21326</name>
    <dbReference type="NCBI Taxonomy" id="945550"/>
    <lineage>
        <taxon>Bacteria</taxon>
        <taxon>Pseudomonadati</taxon>
        <taxon>Pseudomonadota</taxon>
        <taxon>Gammaproteobacteria</taxon>
        <taxon>Vibrionales</taxon>
        <taxon>Vibrionaceae</taxon>
        <taxon>Vibrio</taxon>
        <taxon>Vibrio oreintalis group</taxon>
    </lineage>
</organism>
<dbReference type="Pfam" id="PF00583">
    <property type="entry name" value="Acetyltransf_1"/>
    <property type="match status" value="1"/>
</dbReference>
<dbReference type="GeneID" id="95569954"/>
<dbReference type="eggNOG" id="COG1670">
    <property type="taxonomic scope" value="Bacteria"/>
</dbReference>
<dbReference type="RefSeq" id="WP_008078127.1">
    <property type="nucleotide sequence ID" value="NZ_AEVT01000076.1"/>
</dbReference>
<proteinExistence type="predicted"/>
<name>E8M8Q0_PHOS4</name>
<dbReference type="AlphaFoldDB" id="E8M8Q0"/>
<accession>E8M8Q0</accession>
<feature type="domain" description="N-acetyltransferase" evidence="1">
    <location>
        <begin position="2"/>
        <end position="155"/>
    </location>
</feature>